<reference evidence="2" key="2">
    <citation type="journal article" date="2015" name="Data Brief">
        <title>Shoot transcriptome of the giant reed, Arundo donax.</title>
        <authorList>
            <person name="Barrero R.A."/>
            <person name="Guerrero F.D."/>
            <person name="Moolhuijzen P."/>
            <person name="Goolsby J.A."/>
            <person name="Tidwell J."/>
            <person name="Bellgard S.E."/>
            <person name="Bellgard M.I."/>
        </authorList>
    </citation>
    <scope>NUCLEOTIDE SEQUENCE</scope>
    <source>
        <tissue evidence="2">Shoot tissue taken approximately 20 cm above the soil surface</tissue>
    </source>
</reference>
<organism evidence="2">
    <name type="scientific">Arundo donax</name>
    <name type="common">Giant reed</name>
    <name type="synonym">Donax arundinaceus</name>
    <dbReference type="NCBI Taxonomy" id="35708"/>
    <lineage>
        <taxon>Eukaryota</taxon>
        <taxon>Viridiplantae</taxon>
        <taxon>Streptophyta</taxon>
        <taxon>Embryophyta</taxon>
        <taxon>Tracheophyta</taxon>
        <taxon>Spermatophyta</taxon>
        <taxon>Magnoliopsida</taxon>
        <taxon>Liliopsida</taxon>
        <taxon>Poales</taxon>
        <taxon>Poaceae</taxon>
        <taxon>PACMAD clade</taxon>
        <taxon>Arundinoideae</taxon>
        <taxon>Arundineae</taxon>
        <taxon>Arundo</taxon>
    </lineage>
</organism>
<accession>A0A0A9BI21</accession>
<name>A0A0A9BI21_ARUDO</name>
<protein>
    <submittedName>
        <fullName evidence="2">Uncharacterized protein</fullName>
    </submittedName>
</protein>
<dbReference type="EMBL" id="GBRH01234889">
    <property type="protein sequence ID" value="JAD63006.1"/>
    <property type="molecule type" value="Transcribed_RNA"/>
</dbReference>
<evidence type="ECO:0000313" key="2">
    <source>
        <dbReference type="EMBL" id="JAD63006.1"/>
    </source>
</evidence>
<feature type="compositionally biased region" description="Polar residues" evidence="1">
    <location>
        <begin position="20"/>
        <end position="36"/>
    </location>
</feature>
<reference evidence="2" key="1">
    <citation type="submission" date="2014-09" db="EMBL/GenBank/DDBJ databases">
        <authorList>
            <person name="Magalhaes I.L.F."/>
            <person name="Oliveira U."/>
            <person name="Santos F.R."/>
            <person name="Vidigal T.H.D.A."/>
            <person name="Brescovit A.D."/>
            <person name="Santos A.J."/>
        </authorList>
    </citation>
    <scope>NUCLEOTIDE SEQUENCE</scope>
    <source>
        <tissue evidence="2">Shoot tissue taken approximately 20 cm above the soil surface</tissue>
    </source>
</reference>
<dbReference type="AlphaFoldDB" id="A0A0A9BI21"/>
<sequence length="36" mass="3883">MTSPTNAAMTAASWERRPATTRNCSTPAATTSTRRK</sequence>
<feature type="region of interest" description="Disordered" evidence="1">
    <location>
        <begin position="1"/>
        <end position="36"/>
    </location>
</feature>
<proteinExistence type="predicted"/>
<evidence type="ECO:0000256" key="1">
    <source>
        <dbReference type="SAM" id="MobiDB-lite"/>
    </source>
</evidence>